<comment type="caution">
    <text evidence="2">The sequence shown here is derived from an EMBL/GenBank/DDBJ whole genome shotgun (WGS) entry which is preliminary data.</text>
</comment>
<keyword evidence="2" id="KW-0378">Hydrolase</keyword>
<evidence type="ECO:0000259" key="1">
    <source>
        <dbReference type="Pfam" id="PF12146"/>
    </source>
</evidence>
<evidence type="ECO:0000313" key="3">
    <source>
        <dbReference type="Proteomes" id="UP000704611"/>
    </source>
</evidence>
<dbReference type="InterPro" id="IPR022742">
    <property type="entry name" value="Hydrolase_4"/>
</dbReference>
<gene>
    <name evidence="2" type="ORF">KQY15_01230</name>
</gene>
<dbReference type="NCBIfam" id="TIGR03100">
    <property type="entry name" value="hydr1_PEP"/>
    <property type="match status" value="1"/>
</dbReference>
<sequence length="290" mass="32296">MFNEQALQFDCSGAALSAIYSKGEANTAVLILVGGPQYRVGSHRQFVKLSRALTNAGISNLRLDFSGMGDSDGELQPFYRNCQAIKLAIDELLKQNTAIRQVVIWGLCDAASAALLYCYRRADSRVAGLVLLNPWVRQQHSHAQVMLKHYYWQRLTSKAFWQKLFGGGLKPWQSIKDLLQTYKASKSNKSGQNAGVEHLSKELTTADNYVQHMLAGWQTFSGSTLVITSGNDHTAQEFLDLCNDSDAWQQCLATARHQHIAAANHTFASRLWRGEVEQQTVKFIGQLTGN</sequence>
<dbReference type="Proteomes" id="UP000704611">
    <property type="component" value="Unassembled WGS sequence"/>
</dbReference>
<dbReference type="InterPro" id="IPR017531">
    <property type="entry name" value="Hydrolase-1_PEP"/>
</dbReference>
<name>A0ABS6MFX1_9GAMM</name>
<protein>
    <submittedName>
        <fullName evidence="2">Hydrolase 1, exosortase A system-associated</fullName>
    </submittedName>
</protein>
<feature type="domain" description="Serine aminopeptidase S33" evidence="1">
    <location>
        <begin position="44"/>
        <end position="257"/>
    </location>
</feature>
<accession>A0ABS6MFX1</accession>
<dbReference type="EMBL" id="JAHRID010000001">
    <property type="protein sequence ID" value="MBV2127716.1"/>
    <property type="molecule type" value="Genomic_DNA"/>
</dbReference>
<reference evidence="2 3" key="1">
    <citation type="submission" date="2021-06" db="EMBL/GenBank/DDBJ databases">
        <title>Rheinheimera indica sp. nov., isolated from deep-sea sediment.</title>
        <authorList>
            <person name="Wang Z."/>
            <person name="Zhang X.-Y."/>
        </authorList>
    </citation>
    <scope>NUCLEOTIDE SEQUENCE [LARGE SCALE GENOMIC DNA]</scope>
    <source>
        <strain evidence="2 3">SM2107</strain>
    </source>
</reference>
<proteinExistence type="predicted"/>
<dbReference type="GO" id="GO:0016787">
    <property type="term" value="F:hydrolase activity"/>
    <property type="evidence" value="ECO:0007669"/>
    <property type="project" value="UniProtKB-KW"/>
</dbReference>
<evidence type="ECO:0000313" key="2">
    <source>
        <dbReference type="EMBL" id="MBV2127716.1"/>
    </source>
</evidence>
<organism evidence="2 3">
    <name type="scientific">Arsukibacterium indicum</name>
    <dbReference type="NCBI Taxonomy" id="2848612"/>
    <lineage>
        <taxon>Bacteria</taxon>
        <taxon>Pseudomonadati</taxon>
        <taxon>Pseudomonadota</taxon>
        <taxon>Gammaproteobacteria</taxon>
        <taxon>Chromatiales</taxon>
        <taxon>Chromatiaceae</taxon>
        <taxon>Arsukibacterium</taxon>
    </lineage>
</organism>
<dbReference type="RefSeq" id="WP_217666574.1">
    <property type="nucleotide sequence ID" value="NZ_JAHRID010000001.1"/>
</dbReference>
<dbReference type="Pfam" id="PF12146">
    <property type="entry name" value="Hydrolase_4"/>
    <property type="match status" value="1"/>
</dbReference>
<keyword evidence="3" id="KW-1185">Reference proteome</keyword>